<dbReference type="FunFam" id="2.60.120.330:FF:000005">
    <property type="entry name" value="1-aminocyclopropane-1-carboxylate oxidase homolog 1"/>
    <property type="match status" value="1"/>
</dbReference>
<evidence type="ECO:0000259" key="7">
    <source>
        <dbReference type="PROSITE" id="PS51471"/>
    </source>
</evidence>
<evidence type="ECO:0000256" key="4">
    <source>
        <dbReference type="ARBA" id="ARBA00023002"/>
    </source>
</evidence>
<comment type="similarity">
    <text evidence="1 6">Belongs to the iron/ascorbate-dependent oxidoreductase family.</text>
</comment>
<dbReference type="PANTHER" id="PTHR10209">
    <property type="entry name" value="OXIDOREDUCTASE, 2OG-FE II OXYGENASE FAMILY PROTEIN"/>
    <property type="match status" value="1"/>
</dbReference>
<dbReference type="GO" id="GO:0046872">
    <property type="term" value="F:metal ion binding"/>
    <property type="evidence" value="ECO:0007669"/>
    <property type="project" value="UniProtKB-KW"/>
</dbReference>
<dbReference type="InterPro" id="IPR044861">
    <property type="entry name" value="IPNS-like_FE2OG_OXY"/>
</dbReference>
<evidence type="ECO:0000256" key="6">
    <source>
        <dbReference type="RuleBase" id="RU003682"/>
    </source>
</evidence>
<dbReference type="InterPro" id="IPR026992">
    <property type="entry name" value="DIOX_N"/>
</dbReference>
<reference evidence="8 9" key="1">
    <citation type="submission" date="2024-11" db="EMBL/GenBank/DDBJ databases">
        <title>A near-complete genome assembly of Cinchona calisaya.</title>
        <authorList>
            <person name="Lian D.C."/>
            <person name="Zhao X.W."/>
            <person name="Wei L."/>
        </authorList>
    </citation>
    <scope>NUCLEOTIDE SEQUENCE [LARGE SCALE GENOMIC DNA]</scope>
    <source>
        <tissue evidence="8">Nenye</tissue>
    </source>
</reference>
<dbReference type="PANTHER" id="PTHR10209:SF884">
    <property type="entry name" value="1-AMINOCYCLOPROPANE-1-CARBOXYLATE OXIDASE HOMOLOG 1-LIKE"/>
    <property type="match status" value="1"/>
</dbReference>
<dbReference type="GO" id="GO:0031418">
    <property type="term" value="F:L-ascorbic acid binding"/>
    <property type="evidence" value="ECO:0007669"/>
    <property type="project" value="UniProtKB-KW"/>
</dbReference>
<dbReference type="Pfam" id="PF03171">
    <property type="entry name" value="2OG-FeII_Oxy"/>
    <property type="match status" value="1"/>
</dbReference>
<evidence type="ECO:0000256" key="1">
    <source>
        <dbReference type="ARBA" id="ARBA00008056"/>
    </source>
</evidence>
<keyword evidence="9" id="KW-1185">Reference proteome</keyword>
<evidence type="ECO:0000313" key="9">
    <source>
        <dbReference type="Proteomes" id="UP001630127"/>
    </source>
</evidence>
<evidence type="ECO:0000313" key="8">
    <source>
        <dbReference type="EMBL" id="KAL3507675.1"/>
    </source>
</evidence>
<evidence type="ECO:0000256" key="3">
    <source>
        <dbReference type="ARBA" id="ARBA00022896"/>
    </source>
</evidence>
<dbReference type="PROSITE" id="PS51471">
    <property type="entry name" value="FE2OG_OXY"/>
    <property type="match status" value="1"/>
</dbReference>
<protein>
    <recommendedName>
        <fullName evidence="7">Fe2OG dioxygenase domain-containing protein</fullName>
    </recommendedName>
</protein>
<keyword evidence="3" id="KW-0847">Vitamin C</keyword>
<keyword evidence="2 6" id="KW-0479">Metal-binding</keyword>
<keyword evidence="5 6" id="KW-0408">Iron</keyword>
<dbReference type="InterPro" id="IPR027443">
    <property type="entry name" value="IPNS-like_sf"/>
</dbReference>
<dbReference type="SUPFAM" id="SSF51197">
    <property type="entry name" value="Clavaminate synthase-like"/>
    <property type="match status" value="1"/>
</dbReference>
<evidence type="ECO:0000256" key="5">
    <source>
        <dbReference type="ARBA" id="ARBA00023004"/>
    </source>
</evidence>
<sequence>MEVEAEVLAEYDRKSELKEFDDTKAGVKGLVDAQIAKIPRMFIHHQRKLEKNLSFGNTHLNVPVVDFGGINQSLDHRREIIKRIRDACERWGFFQIVNHGIPVSVMDQMIEGVRRFHEQDTEMKKHFYSRDVTKKFIYNSNFDLYQAPASNWRDSFYCIMAPDPPEPEQFPALCRDILMEYSEHVMKLGITLFELLSEALGLNPSYLKDIDCAEGLYLMGHYFPQCPEPELTLGTSNHTDSGFLTVLIQDQVGGLQIFHENQWFDVPPLHGAVVVNIADLLQLISNDKLKSVNHRVLPNRVGPRVSVACFFRTHFREGDRKKVYGPIKELISQENPQVYQDITVKDYLLLYYKKGLDGTSPLSHFKLQK</sequence>
<comment type="caution">
    <text evidence="8">The sequence shown here is derived from an EMBL/GenBank/DDBJ whole genome shotgun (WGS) entry which is preliminary data.</text>
</comment>
<evidence type="ECO:0000256" key="2">
    <source>
        <dbReference type="ARBA" id="ARBA00022723"/>
    </source>
</evidence>
<gene>
    <name evidence="8" type="ORF">ACH5RR_033057</name>
</gene>
<dbReference type="GO" id="GO:0002238">
    <property type="term" value="P:response to molecule of fungal origin"/>
    <property type="evidence" value="ECO:0007669"/>
    <property type="project" value="UniProtKB-ARBA"/>
</dbReference>
<accession>A0ABD2YNF2</accession>
<dbReference type="AlphaFoldDB" id="A0ABD2YNF2"/>
<proteinExistence type="inferred from homology"/>
<feature type="domain" description="Fe2OG dioxygenase" evidence="7">
    <location>
        <begin position="212"/>
        <end position="315"/>
    </location>
</feature>
<dbReference type="Gene3D" id="2.60.120.330">
    <property type="entry name" value="B-lactam Antibiotic, Isopenicillin N Synthase, Chain"/>
    <property type="match status" value="1"/>
</dbReference>
<name>A0ABD2YNF2_9GENT</name>
<dbReference type="Pfam" id="PF14226">
    <property type="entry name" value="DIOX_N"/>
    <property type="match status" value="1"/>
</dbReference>
<dbReference type="GO" id="GO:0009805">
    <property type="term" value="P:coumarin biosynthetic process"/>
    <property type="evidence" value="ECO:0007669"/>
    <property type="project" value="UniProtKB-ARBA"/>
</dbReference>
<organism evidence="8 9">
    <name type="scientific">Cinchona calisaya</name>
    <dbReference type="NCBI Taxonomy" id="153742"/>
    <lineage>
        <taxon>Eukaryota</taxon>
        <taxon>Viridiplantae</taxon>
        <taxon>Streptophyta</taxon>
        <taxon>Embryophyta</taxon>
        <taxon>Tracheophyta</taxon>
        <taxon>Spermatophyta</taxon>
        <taxon>Magnoliopsida</taxon>
        <taxon>eudicotyledons</taxon>
        <taxon>Gunneridae</taxon>
        <taxon>Pentapetalae</taxon>
        <taxon>asterids</taxon>
        <taxon>lamiids</taxon>
        <taxon>Gentianales</taxon>
        <taxon>Rubiaceae</taxon>
        <taxon>Cinchonoideae</taxon>
        <taxon>Cinchoneae</taxon>
        <taxon>Cinchona</taxon>
    </lineage>
</organism>
<dbReference type="GO" id="GO:0016706">
    <property type="term" value="F:2-oxoglutarate-dependent dioxygenase activity"/>
    <property type="evidence" value="ECO:0007669"/>
    <property type="project" value="UniProtKB-ARBA"/>
</dbReference>
<dbReference type="EMBL" id="JBJUIK010000013">
    <property type="protein sequence ID" value="KAL3507675.1"/>
    <property type="molecule type" value="Genomic_DNA"/>
</dbReference>
<dbReference type="Proteomes" id="UP001630127">
    <property type="component" value="Unassembled WGS sequence"/>
</dbReference>
<dbReference type="InterPro" id="IPR005123">
    <property type="entry name" value="Oxoglu/Fe-dep_dioxygenase_dom"/>
</dbReference>
<keyword evidence="4 6" id="KW-0560">Oxidoreductase</keyword>